<proteinExistence type="predicted"/>
<evidence type="ECO:0000313" key="10">
    <source>
        <dbReference type="Proteomes" id="UP000006180"/>
    </source>
</evidence>
<dbReference type="STRING" id="1185652.USDA257_c31540"/>
<dbReference type="HOGENOM" id="CLU_028880_0_0_5"/>
<feature type="transmembrane region" description="Helical" evidence="8">
    <location>
        <begin position="100"/>
        <end position="124"/>
    </location>
</feature>
<accession>I3X766</accession>
<keyword evidence="2" id="KW-0813">Transport</keyword>
<evidence type="ECO:0000256" key="2">
    <source>
        <dbReference type="ARBA" id="ARBA00022448"/>
    </source>
</evidence>
<dbReference type="PANTHER" id="PTHR32196">
    <property type="entry name" value="ABC TRANSPORTER PERMEASE PROTEIN YPHD-RELATED-RELATED"/>
    <property type="match status" value="1"/>
</dbReference>
<feature type="transmembrane region" description="Helical" evidence="8">
    <location>
        <begin position="276"/>
        <end position="295"/>
    </location>
</feature>
<name>I3X766_SINF2</name>
<dbReference type="KEGG" id="sfd:USDA257_c31540"/>
<evidence type="ECO:0000256" key="4">
    <source>
        <dbReference type="ARBA" id="ARBA00022519"/>
    </source>
</evidence>
<feature type="transmembrane region" description="Helical" evidence="8">
    <location>
        <begin position="20"/>
        <end position="43"/>
    </location>
</feature>
<dbReference type="PANTHER" id="PTHR32196:SF21">
    <property type="entry name" value="ABC TRANSPORTER PERMEASE PROTEIN YPHD-RELATED"/>
    <property type="match status" value="1"/>
</dbReference>
<feature type="transmembrane region" description="Helical" evidence="8">
    <location>
        <begin position="301"/>
        <end position="320"/>
    </location>
</feature>
<dbReference type="EMBL" id="CP003563">
    <property type="protein sequence ID" value="AFL51722.1"/>
    <property type="molecule type" value="Genomic_DNA"/>
</dbReference>
<evidence type="ECO:0000256" key="1">
    <source>
        <dbReference type="ARBA" id="ARBA00004651"/>
    </source>
</evidence>
<dbReference type="RefSeq" id="WP_014763884.1">
    <property type="nucleotide sequence ID" value="NC_018000.1"/>
</dbReference>
<feature type="transmembrane region" description="Helical" evidence="8">
    <location>
        <begin position="55"/>
        <end position="88"/>
    </location>
</feature>
<gene>
    <name evidence="9" type="primary">rbsC16</name>
    <name evidence="9" type="ORF">USDA257_c31540</name>
</gene>
<dbReference type="CDD" id="cd06579">
    <property type="entry name" value="TM_PBP1_transp_AraH_like"/>
    <property type="match status" value="1"/>
</dbReference>
<organism evidence="9 10">
    <name type="scientific">Sinorhizobium fredii (strain USDA 257)</name>
    <dbReference type="NCBI Taxonomy" id="1185652"/>
    <lineage>
        <taxon>Bacteria</taxon>
        <taxon>Pseudomonadati</taxon>
        <taxon>Pseudomonadota</taxon>
        <taxon>Alphaproteobacteria</taxon>
        <taxon>Hyphomicrobiales</taxon>
        <taxon>Rhizobiaceae</taxon>
        <taxon>Sinorhizobium/Ensifer group</taxon>
        <taxon>Sinorhizobium</taxon>
    </lineage>
</organism>
<comment type="subcellular location">
    <subcellularLocation>
        <location evidence="1">Cell membrane</location>
        <topology evidence="1">Multi-pass membrane protein</topology>
    </subcellularLocation>
</comment>
<keyword evidence="7 8" id="KW-0472">Membrane</keyword>
<keyword evidence="6 8" id="KW-1133">Transmembrane helix</keyword>
<evidence type="ECO:0000256" key="6">
    <source>
        <dbReference type="ARBA" id="ARBA00022989"/>
    </source>
</evidence>
<dbReference type="InterPro" id="IPR001851">
    <property type="entry name" value="ABC_transp_permease"/>
</dbReference>
<feature type="transmembrane region" description="Helical" evidence="8">
    <location>
        <begin position="219"/>
        <end position="240"/>
    </location>
</feature>
<evidence type="ECO:0000256" key="5">
    <source>
        <dbReference type="ARBA" id="ARBA00022692"/>
    </source>
</evidence>
<evidence type="ECO:0000256" key="7">
    <source>
        <dbReference type="ARBA" id="ARBA00023136"/>
    </source>
</evidence>
<dbReference type="PATRIC" id="fig|1185652.3.peg.3279"/>
<reference evidence="9 10" key="1">
    <citation type="journal article" date="2012" name="J. Bacteriol.">
        <title>Complete genome sequence of the broad-host-range strain Sinorhizobium fredii USDA257.</title>
        <authorList>
            <person name="Schuldes J."/>
            <person name="Rodriguez Orbegoso M."/>
            <person name="Schmeisser C."/>
            <person name="Krishnan H.B."/>
            <person name="Daniel R."/>
            <person name="Streit W.R."/>
        </authorList>
    </citation>
    <scope>NUCLEOTIDE SEQUENCE [LARGE SCALE GENOMIC DNA]</scope>
    <source>
        <strain evidence="9 10">USDA 257</strain>
    </source>
</reference>
<evidence type="ECO:0000256" key="8">
    <source>
        <dbReference type="SAM" id="Phobius"/>
    </source>
</evidence>
<feature type="transmembrane region" description="Helical" evidence="8">
    <location>
        <begin position="169"/>
        <end position="190"/>
    </location>
</feature>
<keyword evidence="3" id="KW-1003">Cell membrane</keyword>
<dbReference type="GO" id="GO:0005886">
    <property type="term" value="C:plasma membrane"/>
    <property type="evidence" value="ECO:0007669"/>
    <property type="project" value="UniProtKB-SubCell"/>
</dbReference>
<keyword evidence="5 8" id="KW-0812">Transmembrane</keyword>
<dbReference type="Proteomes" id="UP000006180">
    <property type="component" value="Chromosome"/>
</dbReference>
<dbReference type="AlphaFoldDB" id="I3X766"/>
<keyword evidence="4" id="KW-0997">Cell inner membrane</keyword>
<sequence>MTTILERVKTALGPEMAGPGLAFVAVLLVFGIASPQFLSAATFGSVAFQLPELGLLTLAMLLPILTGGLNLAITFTANISGLTLAWVLRENGGVDAGVGIFIVGCLLAFMVGAASGVVMGLVIAFTRAHPILVSLSMMIFLRGLGEFLTRGGDISGFPAFVGPIGHGSIAGIPVPLIVFIVCVLGWHVLLGRTKLGFNTYMIGSNLEATHYSGINTRKAIVLVYTLSGVMCAIAGIIMLARFNSVRIGHGESYLLITVLACFLGGVNPFGGFGRVIPVFVALVVLQLLSSGLNLIGANQHLATAVWGILLVGVMILRWVASRIKMSIVRRGS</sequence>
<feature type="transmembrane region" description="Helical" evidence="8">
    <location>
        <begin position="252"/>
        <end position="269"/>
    </location>
</feature>
<dbReference type="Pfam" id="PF02653">
    <property type="entry name" value="BPD_transp_2"/>
    <property type="match status" value="1"/>
</dbReference>
<evidence type="ECO:0000313" key="9">
    <source>
        <dbReference type="EMBL" id="AFL51722.1"/>
    </source>
</evidence>
<evidence type="ECO:0000256" key="3">
    <source>
        <dbReference type="ARBA" id="ARBA00022475"/>
    </source>
</evidence>
<protein>
    <submittedName>
        <fullName evidence="9">Ribose transport system permease protein RbsC</fullName>
    </submittedName>
</protein>
<dbReference type="GO" id="GO:0022857">
    <property type="term" value="F:transmembrane transporter activity"/>
    <property type="evidence" value="ECO:0007669"/>
    <property type="project" value="InterPro"/>
</dbReference>
<dbReference type="eggNOG" id="COG1172">
    <property type="taxonomic scope" value="Bacteria"/>
</dbReference>